<comment type="subcellular location">
    <subcellularLocation>
        <location evidence="1">Cell outer membrane</location>
        <topology evidence="1">Multi-pass membrane protein</topology>
    </subcellularLocation>
</comment>
<reference evidence="11" key="1">
    <citation type="submission" date="2018-05" db="EMBL/GenBank/DDBJ databases">
        <authorList>
            <person name="Lanie J.A."/>
            <person name="Ng W.-L."/>
            <person name="Kazmierczak K.M."/>
            <person name="Andrzejewski T.M."/>
            <person name="Davidsen T.M."/>
            <person name="Wayne K.J."/>
            <person name="Tettelin H."/>
            <person name="Glass J.I."/>
            <person name="Rusch D."/>
            <person name="Podicherti R."/>
            <person name="Tsui H.-C.T."/>
            <person name="Winkler M.E."/>
        </authorList>
    </citation>
    <scope>NUCLEOTIDE SEQUENCE</scope>
</reference>
<dbReference type="InterPro" id="IPR000531">
    <property type="entry name" value="Beta-barrel_TonB"/>
</dbReference>
<evidence type="ECO:0000259" key="10">
    <source>
        <dbReference type="Pfam" id="PF00593"/>
    </source>
</evidence>
<evidence type="ECO:0000256" key="3">
    <source>
        <dbReference type="ARBA" id="ARBA00022496"/>
    </source>
</evidence>
<keyword evidence="3" id="KW-0410">Iron transport</keyword>
<evidence type="ECO:0000256" key="6">
    <source>
        <dbReference type="ARBA" id="ARBA00023065"/>
    </source>
</evidence>
<evidence type="ECO:0000256" key="5">
    <source>
        <dbReference type="ARBA" id="ARBA00023004"/>
    </source>
</evidence>
<keyword evidence="5" id="KW-0408">Iron</keyword>
<proteinExistence type="predicted"/>
<keyword evidence="6" id="KW-0406">Ion transport</keyword>
<dbReference type="GO" id="GO:0009279">
    <property type="term" value="C:cell outer membrane"/>
    <property type="evidence" value="ECO:0007669"/>
    <property type="project" value="UniProtKB-SubCell"/>
</dbReference>
<name>A0A381WN60_9ZZZZ</name>
<dbReference type="InterPro" id="IPR036942">
    <property type="entry name" value="Beta-barrel_TonB_sf"/>
</dbReference>
<feature type="non-terminal residue" evidence="11">
    <location>
        <position position="1"/>
    </location>
</feature>
<keyword evidence="8" id="KW-0472">Membrane</keyword>
<keyword evidence="7" id="KW-0798">TonB box</keyword>
<evidence type="ECO:0000256" key="1">
    <source>
        <dbReference type="ARBA" id="ARBA00004571"/>
    </source>
</evidence>
<feature type="domain" description="TonB-dependent receptor-like beta-barrel" evidence="10">
    <location>
        <begin position="1"/>
        <end position="222"/>
    </location>
</feature>
<evidence type="ECO:0000256" key="2">
    <source>
        <dbReference type="ARBA" id="ARBA00022448"/>
    </source>
</evidence>
<dbReference type="EMBL" id="UINC01012339">
    <property type="protein sequence ID" value="SVA53944.1"/>
    <property type="molecule type" value="Genomic_DNA"/>
</dbReference>
<accession>A0A381WN60</accession>
<dbReference type="GO" id="GO:0006826">
    <property type="term" value="P:iron ion transport"/>
    <property type="evidence" value="ECO:0007669"/>
    <property type="project" value="UniProtKB-KW"/>
</dbReference>
<dbReference type="SUPFAM" id="SSF56935">
    <property type="entry name" value="Porins"/>
    <property type="match status" value="1"/>
</dbReference>
<dbReference type="Gene3D" id="2.40.170.20">
    <property type="entry name" value="TonB-dependent receptor, beta-barrel domain"/>
    <property type="match status" value="1"/>
</dbReference>
<keyword evidence="9" id="KW-0998">Cell outer membrane</keyword>
<dbReference type="AlphaFoldDB" id="A0A381WN60"/>
<gene>
    <name evidence="11" type="ORF">METZ01_LOCUS106798</name>
</gene>
<dbReference type="InterPro" id="IPR039426">
    <property type="entry name" value="TonB-dep_rcpt-like"/>
</dbReference>
<sequence length="256" mass="28517">LSYTPKDNVLLFATISEGFRPGGWNRGGGIPSNNPAYPTVSAHYGTDDVDNIEFGWKTTLADGKVQLNGNVYFIEWTNMQVTRFDPQNVSILTFVENAADADIKGVEADLIWNVDENWTINAAMSYNDTELTDVYGQAVELAGIGSQLPLMPELQTTIRARRDWVTSQGYEAFVQLGLQTGSDSYSSLVAVNRRDQDAYATVDLSMGVSKDEWSAGLFIENLTDERVDQYINNQDDIMRVTTNRPLTLSLRVSYDI</sequence>
<organism evidence="11">
    <name type="scientific">marine metagenome</name>
    <dbReference type="NCBI Taxonomy" id="408172"/>
    <lineage>
        <taxon>unclassified sequences</taxon>
        <taxon>metagenomes</taxon>
        <taxon>ecological metagenomes</taxon>
    </lineage>
</organism>
<protein>
    <recommendedName>
        <fullName evidence="10">TonB-dependent receptor-like beta-barrel domain-containing protein</fullName>
    </recommendedName>
</protein>
<dbReference type="PANTHER" id="PTHR32552:SF81">
    <property type="entry name" value="TONB-DEPENDENT OUTER MEMBRANE RECEPTOR"/>
    <property type="match status" value="1"/>
</dbReference>
<evidence type="ECO:0000256" key="9">
    <source>
        <dbReference type="ARBA" id="ARBA00023237"/>
    </source>
</evidence>
<evidence type="ECO:0000256" key="8">
    <source>
        <dbReference type="ARBA" id="ARBA00023136"/>
    </source>
</evidence>
<keyword evidence="2" id="KW-0813">Transport</keyword>
<dbReference type="Pfam" id="PF00593">
    <property type="entry name" value="TonB_dep_Rec_b-barrel"/>
    <property type="match status" value="1"/>
</dbReference>
<evidence type="ECO:0000256" key="4">
    <source>
        <dbReference type="ARBA" id="ARBA00022692"/>
    </source>
</evidence>
<dbReference type="PANTHER" id="PTHR32552">
    <property type="entry name" value="FERRICHROME IRON RECEPTOR-RELATED"/>
    <property type="match status" value="1"/>
</dbReference>
<evidence type="ECO:0000256" key="7">
    <source>
        <dbReference type="ARBA" id="ARBA00023077"/>
    </source>
</evidence>
<evidence type="ECO:0000313" key="11">
    <source>
        <dbReference type="EMBL" id="SVA53944.1"/>
    </source>
</evidence>
<keyword evidence="4" id="KW-0812">Transmembrane</keyword>